<dbReference type="InterPro" id="IPR032095">
    <property type="entry name" value="Sacchrp_dh-like_C"/>
</dbReference>
<gene>
    <name evidence="3" type="ORF">S03H2_21428</name>
</gene>
<sequence length="206" mass="23792">EYIRPARFIVNGGLKEKPALSDSEYIFFPKIGTLEAFNTDGLRTMIKTINASNMKEKTLRYPGHIEKMIVLRELGFFNKNKTIRFDNIKISPLEFTSKILFPNWKMKDGEADITIFRSIINGIKNGKKSNYTIELFDRYCPNTNITSMARTTGYTASIALRMVADGLYSHKGISPPEYMGKKPECMDYLLKELRKRGINWKINRNK</sequence>
<comment type="caution">
    <text evidence="3">The sequence shown here is derived from an EMBL/GenBank/DDBJ whole genome shotgun (WGS) entry which is preliminary data.</text>
</comment>
<dbReference type="PANTHER" id="PTHR11133:SF22">
    <property type="entry name" value="ALPHA-AMINOADIPIC SEMIALDEHYDE SYNTHASE, MITOCHONDRIAL"/>
    <property type="match status" value="1"/>
</dbReference>
<evidence type="ECO:0000259" key="2">
    <source>
        <dbReference type="Pfam" id="PF16653"/>
    </source>
</evidence>
<reference evidence="3" key="1">
    <citation type="journal article" date="2014" name="Front. Microbiol.">
        <title>High frequency of phylogenetically diverse reductive dehalogenase-homologous genes in deep subseafloor sedimentary metagenomes.</title>
        <authorList>
            <person name="Kawai M."/>
            <person name="Futagami T."/>
            <person name="Toyoda A."/>
            <person name="Takaki Y."/>
            <person name="Nishi S."/>
            <person name="Hori S."/>
            <person name="Arai W."/>
            <person name="Tsubouchi T."/>
            <person name="Morono Y."/>
            <person name="Uchiyama I."/>
            <person name="Ito T."/>
            <person name="Fujiyama A."/>
            <person name="Inagaki F."/>
            <person name="Takami H."/>
        </authorList>
    </citation>
    <scope>NUCLEOTIDE SEQUENCE</scope>
    <source>
        <strain evidence="3">Expedition CK06-06</strain>
    </source>
</reference>
<dbReference type="Gene3D" id="3.30.360.10">
    <property type="entry name" value="Dihydrodipicolinate Reductase, domain 2"/>
    <property type="match status" value="1"/>
</dbReference>
<dbReference type="EMBL" id="BARU01011403">
    <property type="protein sequence ID" value="GAH44579.1"/>
    <property type="molecule type" value="Genomic_DNA"/>
</dbReference>
<dbReference type="AlphaFoldDB" id="X1GSJ9"/>
<proteinExistence type="predicted"/>
<accession>X1GSJ9</accession>
<dbReference type="SUPFAM" id="SSF55347">
    <property type="entry name" value="Glyceraldehyde-3-phosphate dehydrogenase-like, C-terminal domain"/>
    <property type="match status" value="1"/>
</dbReference>
<organism evidence="3">
    <name type="scientific">marine sediment metagenome</name>
    <dbReference type="NCBI Taxonomy" id="412755"/>
    <lineage>
        <taxon>unclassified sequences</taxon>
        <taxon>metagenomes</taxon>
        <taxon>ecological metagenomes</taxon>
    </lineage>
</organism>
<dbReference type="PANTHER" id="PTHR11133">
    <property type="entry name" value="SACCHAROPINE DEHYDROGENASE"/>
    <property type="match status" value="1"/>
</dbReference>
<feature type="non-terminal residue" evidence="3">
    <location>
        <position position="1"/>
    </location>
</feature>
<evidence type="ECO:0000313" key="3">
    <source>
        <dbReference type="EMBL" id="GAH44579.1"/>
    </source>
</evidence>
<keyword evidence="1" id="KW-0560">Oxidoreductase</keyword>
<feature type="domain" description="Saccharopine dehydrogenase-like C-terminal" evidence="2">
    <location>
        <begin position="1"/>
        <end position="198"/>
    </location>
</feature>
<dbReference type="Pfam" id="PF16653">
    <property type="entry name" value="Sacchrp_dh_C"/>
    <property type="match status" value="1"/>
</dbReference>
<protein>
    <recommendedName>
        <fullName evidence="2">Saccharopine dehydrogenase-like C-terminal domain-containing protein</fullName>
    </recommendedName>
</protein>
<name>X1GSJ9_9ZZZZ</name>
<dbReference type="InterPro" id="IPR051168">
    <property type="entry name" value="AASS"/>
</dbReference>
<dbReference type="Gene3D" id="3.40.50.720">
    <property type="entry name" value="NAD(P)-binding Rossmann-like Domain"/>
    <property type="match status" value="1"/>
</dbReference>
<dbReference type="GO" id="GO:0016491">
    <property type="term" value="F:oxidoreductase activity"/>
    <property type="evidence" value="ECO:0007669"/>
    <property type="project" value="UniProtKB-KW"/>
</dbReference>
<evidence type="ECO:0000256" key="1">
    <source>
        <dbReference type="ARBA" id="ARBA00023002"/>
    </source>
</evidence>